<feature type="transmembrane region" description="Helical" evidence="12">
    <location>
        <begin position="60"/>
        <end position="81"/>
    </location>
</feature>
<feature type="transmembrane region" description="Helical" evidence="12">
    <location>
        <begin position="35"/>
        <end position="54"/>
    </location>
</feature>
<evidence type="ECO:0000256" key="10">
    <source>
        <dbReference type="ARBA" id="ARBA00044721"/>
    </source>
</evidence>
<evidence type="ECO:0000256" key="11">
    <source>
        <dbReference type="ARBA" id="ARBA00048899"/>
    </source>
</evidence>
<comment type="similarity">
    <text evidence="3 12">Belongs to the glycosyltransferase 22 family.</text>
</comment>
<keyword evidence="8 12" id="KW-1133">Transmembrane helix</keyword>
<comment type="subcellular location">
    <subcellularLocation>
        <location evidence="1 12">Endoplasmic reticulum membrane</location>
        <topology evidence="1 12">Multi-pass membrane protein</topology>
    </subcellularLocation>
</comment>
<keyword evidence="5" id="KW-0808">Transferase</keyword>
<feature type="transmembrane region" description="Helical" evidence="12">
    <location>
        <begin position="139"/>
        <end position="164"/>
    </location>
</feature>
<comment type="caution">
    <text evidence="14">The sequence shown here is derived from an EMBL/GenBank/DDBJ whole genome shotgun (WGS) entry which is preliminary data.</text>
</comment>
<name>A0AAD9Q3A8_ACRCE</name>
<gene>
    <name evidence="14" type="ORF">P5673_024646</name>
</gene>
<evidence type="ECO:0000256" key="2">
    <source>
        <dbReference type="ARBA" id="ARBA00004922"/>
    </source>
</evidence>
<evidence type="ECO:0000256" key="1">
    <source>
        <dbReference type="ARBA" id="ARBA00004477"/>
    </source>
</evidence>
<evidence type="ECO:0000256" key="13">
    <source>
        <dbReference type="SAM" id="MobiDB-lite"/>
    </source>
</evidence>
<dbReference type="GO" id="GO:0006487">
    <property type="term" value="P:protein N-linked glycosylation"/>
    <property type="evidence" value="ECO:0007669"/>
    <property type="project" value="TreeGrafter"/>
</dbReference>
<dbReference type="PANTHER" id="PTHR22760">
    <property type="entry name" value="GLYCOSYLTRANSFERASE"/>
    <property type="match status" value="1"/>
</dbReference>
<evidence type="ECO:0000256" key="12">
    <source>
        <dbReference type="RuleBase" id="RU363075"/>
    </source>
</evidence>
<dbReference type="AlphaFoldDB" id="A0AAD9Q3A8"/>
<feature type="transmembrane region" description="Helical" evidence="12">
    <location>
        <begin position="176"/>
        <end position="198"/>
    </location>
</feature>
<evidence type="ECO:0000313" key="15">
    <source>
        <dbReference type="Proteomes" id="UP001249851"/>
    </source>
</evidence>
<keyword evidence="4 12" id="KW-0328">Glycosyltransferase</keyword>
<feature type="transmembrane region" description="Helical" evidence="12">
    <location>
        <begin position="271"/>
        <end position="298"/>
    </location>
</feature>
<dbReference type="GO" id="GO:0005789">
    <property type="term" value="C:endoplasmic reticulum membrane"/>
    <property type="evidence" value="ECO:0007669"/>
    <property type="project" value="UniProtKB-SubCell"/>
</dbReference>
<comment type="function">
    <text evidence="10">Mannosyltransferase that operates in the biosynthetic pathway of dolichol-linked oligosaccharides, the glycan precursors employed in protein asparagine (N)-glycosylation. The assembly of dolichol-linked oligosaccharides begins on the cytosolic side of the endoplasmic reticulum membrane and finishes in its lumen. The sequential addition of sugars to dolichol pyrophosphate produces dolichol-linked oligosaccharides containing fourteen sugars, including two GlcNAcs, nine mannoses and three glucoses. Once assembled, the oligosaccharide is transferred from the lipid to nascent proteins by oligosaccharyltransferases. In the lumen of the endoplasmic reticulum, adds the eighth mannose residue in an alpha-1,6 linkage onto Man(7)GlcNAc(2)-PP-dolichol to produce Man(8)GlcNAc(2)-PP-dolichol.</text>
</comment>
<dbReference type="PANTHER" id="PTHR22760:SF1">
    <property type="entry name" value="DOL-P-MAN:MAN(7)GLCNAC(2)-PP-DOL ALPHA-1,6-MANNOSYLTRANSFERASE"/>
    <property type="match status" value="1"/>
</dbReference>
<proteinExistence type="inferred from homology"/>
<keyword evidence="6 12" id="KW-0812">Transmembrane</keyword>
<sequence>MELILARCAQFRSKLRCFIINYDHLEFPGVVPRTFLGPLLVSFVSYPVVMFARLAGASKLFSQFVVRFCLGSICLFAFSKFRSSVSHRFGSDVGRFMAAITATQFHFLFYVSRPLPNTFALVLVLFSLCFWLDQHHSKFIWTSAFAIIIFRSELCVLLGLIFLLELGTWRVSLFTGIVHSALAGVCALALTISVDSFFWKRYLWPEGEVLWYNTTSPFLWYFYSVLPRCLLFAIALVPLGLWRDRRTWTLAAPSIGFVFLYSFLPHKELRFIIYVIPVFNAVAACGMSFMACSLYPVLLLEKAREQEPCQVHISVTAAQTGVTRFGELDSTWRVEVTDMTIPLVHTTEDAEKVGLECTKQEDCPDDSKCRNYAGSPHMFCLCSNTHVIYHKTGKLCMGGKNVKKVYGKLRPTMYTDSRKIMDRQPTGDDKGGELTVGELYSEAKAILLRNKMLIAAGAFALLIVVIMIYCFCRKRKRNQMRKKMQEAFELEQFGQYAQAMNPGYGQPQTMMAGEYYDYPPPQAGDMTNQYAAPAAPAAPPPPPPPPAPKQVQRLGIEIKFPL</sequence>
<evidence type="ECO:0000256" key="6">
    <source>
        <dbReference type="ARBA" id="ARBA00022692"/>
    </source>
</evidence>
<feature type="region of interest" description="Disordered" evidence="13">
    <location>
        <begin position="524"/>
        <end position="552"/>
    </location>
</feature>
<evidence type="ECO:0000256" key="9">
    <source>
        <dbReference type="ARBA" id="ARBA00023136"/>
    </source>
</evidence>
<dbReference type="EMBL" id="JARQWQ010000073">
    <property type="protein sequence ID" value="KAK2553943.1"/>
    <property type="molecule type" value="Genomic_DNA"/>
</dbReference>
<feature type="transmembrane region" description="Helical" evidence="12">
    <location>
        <begin position="247"/>
        <end position="264"/>
    </location>
</feature>
<evidence type="ECO:0000256" key="8">
    <source>
        <dbReference type="ARBA" id="ARBA00022989"/>
    </source>
</evidence>
<evidence type="ECO:0000256" key="5">
    <source>
        <dbReference type="ARBA" id="ARBA00022679"/>
    </source>
</evidence>
<reference evidence="14" key="2">
    <citation type="journal article" date="2023" name="Science">
        <title>Genomic signatures of disease resistance in endangered staghorn corals.</title>
        <authorList>
            <person name="Vollmer S.V."/>
            <person name="Selwyn J.D."/>
            <person name="Despard B.A."/>
            <person name="Roesel C.L."/>
        </authorList>
    </citation>
    <scope>NUCLEOTIDE SEQUENCE</scope>
    <source>
        <strain evidence="14">K2</strain>
    </source>
</reference>
<feature type="compositionally biased region" description="Pro residues" evidence="13">
    <location>
        <begin position="536"/>
        <end position="548"/>
    </location>
</feature>
<dbReference type="GO" id="GO:0052917">
    <property type="term" value="F:dol-P-Man:Man(7)GlcNAc(2)-PP-Dol alpha-1,6-mannosyltransferase activity"/>
    <property type="evidence" value="ECO:0007669"/>
    <property type="project" value="UniProtKB-EC"/>
</dbReference>
<evidence type="ECO:0000256" key="4">
    <source>
        <dbReference type="ARBA" id="ARBA00022676"/>
    </source>
</evidence>
<accession>A0AAD9Q3A8</accession>
<feature type="transmembrane region" description="Helical" evidence="12">
    <location>
        <begin position="218"/>
        <end position="241"/>
    </location>
</feature>
<organism evidence="14 15">
    <name type="scientific">Acropora cervicornis</name>
    <name type="common">Staghorn coral</name>
    <dbReference type="NCBI Taxonomy" id="6130"/>
    <lineage>
        <taxon>Eukaryota</taxon>
        <taxon>Metazoa</taxon>
        <taxon>Cnidaria</taxon>
        <taxon>Anthozoa</taxon>
        <taxon>Hexacorallia</taxon>
        <taxon>Scleractinia</taxon>
        <taxon>Astrocoeniina</taxon>
        <taxon>Acroporidae</taxon>
        <taxon>Acropora</taxon>
    </lineage>
</organism>
<keyword evidence="7 12" id="KW-0256">Endoplasmic reticulum</keyword>
<dbReference type="InterPro" id="IPR005599">
    <property type="entry name" value="GPI_mannosylTrfase"/>
</dbReference>
<keyword evidence="9 12" id="KW-0472">Membrane</keyword>
<protein>
    <recommendedName>
        <fullName evidence="12">Mannosyltransferase</fullName>
        <ecNumber evidence="12">2.4.1.-</ecNumber>
    </recommendedName>
</protein>
<evidence type="ECO:0000313" key="14">
    <source>
        <dbReference type="EMBL" id="KAK2553943.1"/>
    </source>
</evidence>
<evidence type="ECO:0000256" key="3">
    <source>
        <dbReference type="ARBA" id="ARBA00007063"/>
    </source>
</evidence>
<reference evidence="14" key="1">
    <citation type="journal article" date="2023" name="G3 (Bethesda)">
        <title>Whole genome assembly and annotation of the endangered Caribbean coral Acropora cervicornis.</title>
        <authorList>
            <person name="Selwyn J.D."/>
            <person name="Vollmer S.V."/>
        </authorList>
    </citation>
    <scope>NUCLEOTIDE SEQUENCE</scope>
    <source>
        <strain evidence="14">K2</strain>
    </source>
</reference>
<dbReference type="Pfam" id="PF03901">
    <property type="entry name" value="Glyco_transf_22"/>
    <property type="match status" value="1"/>
</dbReference>
<dbReference type="EC" id="2.4.1.-" evidence="12"/>
<dbReference type="Proteomes" id="UP001249851">
    <property type="component" value="Unassembled WGS sequence"/>
</dbReference>
<feature type="transmembrane region" description="Helical" evidence="12">
    <location>
        <begin position="452"/>
        <end position="472"/>
    </location>
</feature>
<keyword evidence="15" id="KW-1185">Reference proteome</keyword>
<evidence type="ECO:0000256" key="7">
    <source>
        <dbReference type="ARBA" id="ARBA00022824"/>
    </source>
</evidence>
<comment type="pathway">
    <text evidence="2">Protein modification; protein glycosylation.</text>
</comment>
<comment type="catalytic activity">
    <reaction evidence="11">
        <text>an alpha-D-Man-(1-&gt;2)-alpha-D-Man-(1-&gt;2)-alpha-D-Man-(1-&gt;3)-[alpha-D-Man-(1-&gt;2)-alpha-D-Man-(1-&gt;3)-alpha-D-Man-(1-&gt;6)]-beta-D-Man-(1-&gt;4)-beta-D-GlcNAc-(1-&gt;4)-alpha-D-GlcNAc-diphospho-di-trans,poly-cis-dolichol + a di-trans,poly-cis-dolichyl beta-D-mannosyl phosphate = an alpha-D-Man-(1-&gt;2)-alpha-D-Man-(1-&gt;2)-alpha-D-Man-(1-&gt;3)-[alpha-D-Man-(1-&gt;2)-alpha-D-Man-(1-&gt;3)-[alpha-D-Man-(1-&gt;6)]-alpha-D-Man-(1-&gt;6)]-beta-D-Man-(1-&gt;4)-beta-D-GlcNAc-(1-&gt;4)-alpha-D-GlcNAc-diphospho-di-trans,poly-cis-dolichol + a di-trans,poly-cis-dolichyl phosphate + H(+)</text>
        <dbReference type="Rhea" id="RHEA:29535"/>
        <dbReference type="Rhea" id="RHEA-COMP:19498"/>
        <dbReference type="Rhea" id="RHEA-COMP:19501"/>
        <dbReference type="Rhea" id="RHEA-COMP:19518"/>
        <dbReference type="Rhea" id="RHEA-COMP:19519"/>
        <dbReference type="ChEBI" id="CHEBI:15378"/>
        <dbReference type="ChEBI" id="CHEBI:57683"/>
        <dbReference type="ChEBI" id="CHEBI:58211"/>
        <dbReference type="ChEBI" id="CHEBI:132517"/>
        <dbReference type="ChEBI" id="CHEBI:132519"/>
        <dbReference type="EC" id="2.4.1.260"/>
    </reaction>
    <physiologicalReaction direction="left-to-right" evidence="11">
        <dbReference type="Rhea" id="RHEA:29536"/>
    </physiologicalReaction>
</comment>
<feature type="transmembrane region" description="Helical" evidence="12">
    <location>
        <begin position="115"/>
        <end position="132"/>
    </location>
</feature>